<reference evidence="2 3" key="2">
    <citation type="journal article" date="2012" name="Stand. Genomic Sci.">
        <title>Complete genome sequence of the aquatic bacterium Runella slithyformis type strain (LSU 4(T)).</title>
        <authorList>
            <person name="Copeland A."/>
            <person name="Zhang X."/>
            <person name="Misra M."/>
            <person name="Lapidus A."/>
            <person name="Nolan M."/>
            <person name="Lucas S."/>
            <person name="Deshpande S."/>
            <person name="Cheng J.F."/>
            <person name="Tapia R."/>
            <person name="Goodwin L.A."/>
            <person name="Pitluck S."/>
            <person name="Liolios K."/>
            <person name="Pagani I."/>
            <person name="Ivanova N."/>
            <person name="Mikhailova N."/>
            <person name="Pati A."/>
            <person name="Chen A."/>
            <person name="Palaniappan K."/>
            <person name="Land M."/>
            <person name="Hauser L."/>
            <person name="Pan C."/>
            <person name="Jeffries C.D."/>
            <person name="Detter J.C."/>
            <person name="Brambilla E.M."/>
            <person name="Rohde M."/>
            <person name="Djao O.D."/>
            <person name="Goker M."/>
            <person name="Sikorski J."/>
            <person name="Tindall B.J."/>
            <person name="Woyke T."/>
            <person name="Bristow J."/>
            <person name="Eisen J.A."/>
            <person name="Markowitz V."/>
            <person name="Hugenholtz P."/>
            <person name="Kyrpides N.C."/>
            <person name="Klenk H.P."/>
            <person name="Mavromatis K."/>
        </authorList>
    </citation>
    <scope>NUCLEOTIDE SEQUENCE [LARGE SCALE GENOMIC DNA]</scope>
    <source>
        <strain evidence="3">ATCC 29530 / DSM 19594 / LMG 11500 / NCIMB 11436 / LSU 4</strain>
    </source>
</reference>
<protein>
    <submittedName>
        <fullName evidence="2">Uncharacterized protein</fullName>
    </submittedName>
</protein>
<organism evidence="2 3">
    <name type="scientific">Runella slithyformis (strain ATCC 29530 / DSM 19594 / LMG 11500 / NCIMB 11436 / LSU 4)</name>
    <dbReference type="NCBI Taxonomy" id="761193"/>
    <lineage>
        <taxon>Bacteria</taxon>
        <taxon>Pseudomonadati</taxon>
        <taxon>Bacteroidota</taxon>
        <taxon>Cytophagia</taxon>
        <taxon>Cytophagales</taxon>
        <taxon>Spirosomataceae</taxon>
        <taxon>Runella</taxon>
    </lineage>
</organism>
<keyword evidence="1" id="KW-0812">Transmembrane</keyword>
<evidence type="ECO:0000313" key="2">
    <source>
        <dbReference type="EMBL" id="AEI46794.1"/>
    </source>
</evidence>
<dbReference type="Proteomes" id="UP000000493">
    <property type="component" value="Chromosome"/>
</dbReference>
<name>A0A7U4E414_RUNSL</name>
<dbReference type="KEGG" id="rsi:Runsl_0342"/>
<feature type="transmembrane region" description="Helical" evidence="1">
    <location>
        <begin position="39"/>
        <end position="60"/>
    </location>
</feature>
<evidence type="ECO:0000256" key="1">
    <source>
        <dbReference type="SAM" id="Phobius"/>
    </source>
</evidence>
<dbReference type="EMBL" id="CP002859">
    <property type="protein sequence ID" value="AEI46794.1"/>
    <property type="molecule type" value="Genomic_DNA"/>
</dbReference>
<dbReference type="AlphaFoldDB" id="A0A7U4E414"/>
<keyword evidence="3" id="KW-1185">Reference proteome</keyword>
<proteinExistence type="predicted"/>
<evidence type="ECO:0000313" key="3">
    <source>
        <dbReference type="Proteomes" id="UP000000493"/>
    </source>
</evidence>
<reference evidence="3" key="1">
    <citation type="submission" date="2011-06" db="EMBL/GenBank/DDBJ databases">
        <title>The complete genome of chromosome of Runella slithyformis DSM 19594.</title>
        <authorList>
            <consortium name="US DOE Joint Genome Institute (JGI-PGF)"/>
            <person name="Lucas S."/>
            <person name="Han J."/>
            <person name="Lapidus A."/>
            <person name="Bruce D."/>
            <person name="Goodwin L."/>
            <person name="Pitluck S."/>
            <person name="Peters L."/>
            <person name="Kyrpides N."/>
            <person name="Mavromatis K."/>
            <person name="Ivanova N."/>
            <person name="Ovchinnikova G."/>
            <person name="Zhang X."/>
            <person name="Misra M."/>
            <person name="Detter J.C."/>
            <person name="Tapia R."/>
            <person name="Han C."/>
            <person name="Land M."/>
            <person name="Hauser L."/>
            <person name="Markowitz V."/>
            <person name="Cheng J.-F."/>
            <person name="Hugenholtz P."/>
            <person name="Woyke T."/>
            <person name="Wu D."/>
            <person name="Tindall B."/>
            <person name="Faehrich R."/>
            <person name="Brambilla E."/>
            <person name="Klenk H.-P."/>
            <person name="Eisen J.A."/>
        </authorList>
    </citation>
    <scope>NUCLEOTIDE SEQUENCE [LARGE SCALE GENOMIC DNA]</scope>
    <source>
        <strain evidence="3">ATCC 29530 / DSM 19594 / LMG 11500 / NCIMB 11436 / LSU 4</strain>
    </source>
</reference>
<gene>
    <name evidence="2" type="ordered locus">Runsl_0342</name>
</gene>
<keyword evidence="1" id="KW-0472">Membrane</keyword>
<keyword evidence="1" id="KW-1133">Transmembrane helix</keyword>
<sequence>MIQFAPQLILISYTIVRITIGCIRISYDRQNDTSTKVGHVIGTFLYYFICHWVLWAGGFYDVFER</sequence>
<feature type="transmembrane region" description="Helical" evidence="1">
    <location>
        <begin position="6"/>
        <end position="27"/>
    </location>
</feature>
<accession>A0A7U4E414</accession>
<dbReference type="RefSeq" id="WP_013926119.1">
    <property type="nucleotide sequence ID" value="NC_015703.1"/>
</dbReference>